<feature type="binding site" description="axial binding residue" evidence="6">
    <location>
        <position position="542"/>
    </location>
    <ligand>
        <name>heme</name>
        <dbReference type="ChEBI" id="CHEBI:30413"/>
    </ligand>
    <ligandPart>
        <name>Fe</name>
        <dbReference type="ChEBI" id="CHEBI:18248"/>
    </ligandPart>
</feature>
<evidence type="ECO:0000256" key="6">
    <source>
        <dbReference type="PIRSR" id="PIRSR602401-1"/>
    </source>
</evidence>
<dbReference type="GO" id="GO:0016020">
    <property type="term" value="C:membrane"/>
    <property type="evidence" value="ECO:0007669"/>
    <property type="project" value="UniProtKB-SubCell"/>
</dbReference>
<evidence type="ECO:0000256" key="2">
    <source>
        <dbReference type="ARBA" id="ARBA00010617"/>
    </source>
</evidence>
<dbReference type="InterPro" id="IPR002401">
    <property type="entry name" value="Cyt_P450_E_grp-I"/>
</dbReference>
<evidence type="ECO:0000313" key="10">
    <source>
        <dbReference type="EMBL" id="KAL3675032.1"/>
    </source>
</evidence>
<dbReference type="PRINTS" id="PR00463">
    <property type="entry name" value="EP450I"/>
</dbReference>
<name>A0ABD3G798_9MARC</name>
<evidence type="ECO:0000313" key="11">
    <source>
        <dbReference type="Proteomes" id="UP001633002"/>
    </source>
</evidence>
<dbReference type="PANTHER" id="PTHR47283">
    <property type="entry name" value="ENT-KAURENE OXIDASE, CHLOROPLASTIC"/>
    <property type="match status" value="1"/>
</dbReference>
<keyword evidence="6 7" id="KW-0349">Heme</keyword>
<feature type="region of interest" description="Disordered" evidence="8">
    <location>
        <begin position="602"/>
        <end position="639"/>
    </location>
</feature>
<comment type="similarity">
    <text evidence="2 7">Belongs to the cytochrome P450 family.</text>
</comment>
<dbReference type="GO" id="GO:0004497">
    <property type="term" value="F:monooxygenase activity"/>
    <property type="evidence" value="ECO:0007669"/>
    <property type="project" value="UniProtKB-KW"/>
</dbReference>
<dbReference type="InterPro" id="IPR044225">
    <property type="entry name" value="KO_chloroplastic"/>
</dbReference>
<proteinExistence type="inferred from homology"/>
<evidence type="ECO:0008006" key="12">
    <source>
        <dbReference type="Google" id="ProtNLM"/>
    </source>
</evidence>
<comment type="caution">
    <text evidence="10">The sequence shown here is derived from an EMBL/GenBank/DDBJ whole genome shotgun (WGS) entry which is preliminary data.</text>
</comment>
<gene>
    <name evidence="10" type="ORF">R1sor_024980</name>
</gene>
<evidence type="ECO:0000256" key="7">
    <source>
        <dbReference type="RuleBase" id="RU000461"/>
    </source>
</evidence>
<dbReference type="Gene3D" id="1.10.630.10">
    <property type="entry name" value="Cytochrome P450"/>
    <property type="match status" value="1"/>
</dbReference>
<dbReference type="Pfam" id="PF00067">
    <property type="entry name" value="p450"/>
    <property type="match status" value="1"/>
</dbReference>
<dbReference type="GO" id="GO:0046872">
    <property type="term" value="F:metal ion binding"/>
    <property type="evidence" value="ECO:0007669"/>
    <property type="project" value="UniProtKB-KW"/>
</dbReference>
<dbReference type="PROSITE" id="PS00086">
    <property type="entry name" value="CYTOCHROME_P450"/>
    <property type="match status" value="1"/>
</dbReference>
<dbReference type="InterPro" id="IPR017972">
    <property type="entry name" value="Cyt_P450_CS"/>
</dbReference>
<dbReference type="Proteomes" id="UP001633002">
    <property type="component" value="Unassembled WGS sequence"/>
</dbReference>
<evidence type="ECO:0000256" key="3">
    <source>
        <dbReference type="ARBA" id="ARBA00022692"/>
    </source>
</evidence>
<accession>A0ABD3G798</accession>
<evidence type="ECO:0000256" key="4">
    <source>
        <dbReference type="ARBA" id="ARBA00022989"/>
    </source>
</evidence>
<evidence type="ECO:0000256" key="5">
    <source>
        <dbReference type="ARBA" id="ARBA00023136"/>
    </source>
</evidence>
<feature type="transmembrane region" description="Helical" evidence="9">
    <location>
        <begin position="101"/>
        <end position="124"/>
    </location>
</feature>
<keyword evidence="7" id="KW-0503">Monooxygenase</keyword>
<dbReference type="InterPro" id="IPR036396">
    <property type="entry name" value="Cyt_P450_sf"/>
</dbReference>
<keyword evidence="6 7" id="KW-0408">Iron</keyword>
<feature type="compositionally biased region" description="Polar residues" evidence="8">
    <location>
        <begin position="627"/>
        <end position="639"/>
    </location>
</feature>
<dbReference type="SUPFAM" id="SSF48264">
    <property type="entry name" value="Cytochrome P450"/>
    <property type="match status" value="1"/>
</dbReference>
<feature type="compositionally biased region" description="Polar residues" evidence="8">
    <location>
        <begin position="602"/>
        <end position="613"/>
    </location>
</feature>
<keyword evidence="3 9" id="KW-0812">Transmembrane</keyword>
<dbReference type="PRINTS" id="PR00385">
    <property type="entry name" value="P450"/>
</dbReference>
<organism evidence="10 11">
    <name type="scientific">Riccia sorocarpa</name>
    <dbReference type="NCBI Taxonomy" id="122646"/>
    <lineage>
        <taxon>Eukaryota</taxon>
        <taxon>Viridiplantae</taxon>
        <taxon>Streptophyta</taxon>
        <taxon>Embryophyta</taxon>
        <taxon>Marchantiophyta</taxon>
        <taxon>Marchantiopsida</taxon>
        <taxon>Marchantiidae</taxon>
        <taxon>Marchantiales</taxon>
        <taxon>Ricciaceae</taxon>
        <taxon>Riccia</taxon>
    </lineage>
</organism>
<comment type="cofactor">
    <cofactor evidence="6">
        <name>heme</name>
        <dbReference type="ChEBI" id="CHEBI:30413"/>
    </cofactor>
</comment>
<keyword evidence="4 9" id="KW-1133">Transmembrane helix</keyword>
<reference evidence="10 11" key="1">
    <citation type="submission" date="2024-09" db="EMBL/GenBank/DDBJ databases">
        <title>Chromosome-scale assembly of Riccia sorocarpa.</title>
        <authorList>
            <person name="Paukszto L."/>
        </authorList>
    </citation>
    <scope>NUCLEOTIDE SEQUENCE [LARGE SCALE GENOMIC DNA]</scope>
    <source>
        <strain evidence="10">LP-2024</strain>
        <tissue evidence="10">Aerial parts of the thallus</tissue>
    </source>
</reference>
<keyword evidence="11" id="KW-1185">Reference proteome</keyword>
<dbReference type="EMBL" id="JBJQOH010000008">
    <property type="protein sequence ID" value="KAL3675032.1"/>
    <property type="molecule type" value="Genomic_DNA"/>
</dbReference>
<dbReference type="InterPro" id="IPR001128">
    <property type="entry name" value="Cyt_P450"/>
</dbReference>
<keyword evidence="7" id="KW-0560">Oxidoreductase</keyword>
<comment type="subcellular location">
    <subcellularLocation>
        <location evidence="1">Membrane</location>
        <topology evidence="1">Single-pass membrane protein</topology>
    </subcellularLocation>
</comment>
<keyword evidence="6 7" id="KW-0479">Metal-binding</keyword>
<sequence>MMPPGLSSRLSISSVGAFPLGCKRHGFESERAARSFGLGGRSLHRSLLPASQRLSEQFLKRAMSIPMVVHPVQPLHLRALAALPGPATDVVNYIVGNNENVVGLITALAVAFIFSLIMTARVFARKKMNLPPTVPGGLPLLGNMLQLTERKPHKTFTKWAQQLGPIYHVKMGAINNVVINSAELAKEIMVTQFDSVSTRRMPTALRILTGNKTMVAMSDYGEEHRMLKKMVVGNLLGVSAQRANRVIREDALNTMIDGMFEDLRGKEGVLDIRKCIQYALFPFSMRQVLGYVPEELNVEGLGELGRWDIFQILVLDPLKQVTEVDWRNFFPALSWIPNSQFQKRVNDVHERKLLVIGALIDEQRKQLQTREPTRCYADILLTEYTNLTPLQLKHSVWEPIIESADTTLITTEWALYEIARNPIIQERLFTEISNVVGTNRMVTEDDYPDLPFLEAIIKETLRYYSPVTILPPRYIHEDIKVGGFDVPKDWDVLVNLYGINWDPKVWSNPEVWNPDRCLGDKTLDLGVKDFRILPFGGGKRMCAGITQAFSIIPMNIAAIVQHFELYLPPDENVNAEDTVYLTSHKLHPLKAHLKPRIAQRLPSSRKTISSASEDMSPLSCPAHTSLKADTQPETCPLNS</sequence>
<keyword evidence="5 9" id="KW-0472">Membrane</keyword>
<dbReference type="PANTHER" id="PTHR47283:SF1">
    <property type="entry name" value="ENT-KAURENE OXIDASE, CHLOROPLASTIC"/>
    <property type="match status" value="1"/>
</dbReference>
<dbReference type="AlphaFoldDB" id="A0ABD3G798"/>
<evidence type="ECO:0000256" key="1">
    <source>
        <dbReference type="ARBA" id="ARBA00004167"/>
    </source>
</evidence>
<evidence type="ECO:0000256" key="9">
    <source>
        <dbReference type="SAM" id="Phobius"/>
    </source>
</evidence>
<protein>
    <recommendedName>
        <fullName evidence="12">Cytochrome P450</fullName>
    </recommendedName>
</protein>
<evidence type="ECO:0000256" key="8">
    <source>
        <dbReference type="SAM" id="MobiDB-lite"/>
    </source>
</evidence>